<dbReference type="PROSITE" id="PS51257">
    <property type="entry name" value="PROKAR_LIPOPROTEIN"/>
    <property type="match status" value="1"/>
</dbReference>
<evidence type="ECO:0000313" key="3">
    <source>
        <dbReference type="Proteomes" id="UP000095143"/>
    </source>
</evidence>
<keyword evidence="1" id="KW-0732">Signal</keyword>
<dbReference type="RefSeq" id="WP_065987139.1">
    <property type="nucleotide sequence ID" value="NZ_MDEN01000053.1"/>
</dbReference>
<comment type="caution">
    <text evidence="2">The sequence shown here is derived from an EMBL/GenBank/DDBJ whole genome shotgun (WGS) entry which is preliminary data.</text>
</comment>
<accession>A0A1C2ECW7</accession>
<evidence type="ECO:0000256" key="1">
    <source>
        <dbReference type="SAM" id="SignalP"/>
    </source>
</evidence>
<dbReference type="AlphaFoldDB" id="A0A1C2ECW7"/>
<organism evidence="2 3">
    <name type="scientific">Pseudomonas graminis</name>
    <dbReference type="NCBI Taxonomy" id="158627"/>
    <lineage>
        <taxon>Bacteria</taxon>
        <taxon>Pseudomonadati</taxon>
        <taxon>Pseudomonadota</taxon>
        <taxon>Gammaproteobacteria</taxon>
        <taxon>Pseudomonadales</taxon>
        <taxon>Pseudomonadaceae</taxon>
        <taxon>Pseudomonas</taxon>
    </lineage>
</organism>
<evidence type="ECO:0008006" key="4">
    <source>
        <dbReference type="Google" id="ProtNLM"/>
    </source>
</evidence>
<feature type="chain" id="PRO_5008660439" description="Lipoprotein" evidence="1">
    <location>
        <begin position="20"/>
        <end position="115"/>
    </location>
</feature>
<gene>
    <name evidence="2" type="ORF">BBI10_04425</name>
</gene>
<name>A0A1C2ECW7_9PSED</name>
<dbReference type="OrthoDB" id="6981178at2"/>
<feature type="signal peptide" evidence="1">
    <location>
        <begin position="1"/>
        <end position="19"/>
    </location>
</feature>
<reference evidence="2 3" key="1">
    <citation type="submission" date="2016-08" db="EMBL/GenBank/DDBJ databases">
        <title>Whole genome sequence of Pseudomonas graminis strain UASWS1507, a potential biological control agent for agriculture.</title>
        <authorList>
            <person name="Crovadore J."/>
            <person name="Calmin G."/>
            <person name="Chablais R."/>
            <person name="Cochard B."/>
            <person name="Lefort F."/>
        </authorList>
    </citation>
    <scope>NUCLEOTIDE SEQUENCE [LARGE SCALE GENOMIC DNA]</scope>
    <source>
        <strain evidence="2 3">UASWS1507</strain>
    </source>
</reference>
<evidence type="ECO:0000313" key="2">
    <source>
        <dbReference type="EMBL" id="OCX24865.1"/>
    </source>
</evidence>
<protein>
    <recommendedName>
        <fullName evidence="4">Lipoprotein</fullName>
    </recommendedName>
</protein>
<sequence>MRRLFPYSLLGCTLAAVLAGCSSTPNNPSFNFDTAKTPSDYAKCIYPKWQQIKPGTTMTESKGHYKLLISGKIASDEILEVYKGNPNTRVFLYQRAPLSSAFGRNALETAVRDCL</sequence>
<dbReference type="EMBL" id="MDEN01000053">
    <property type="protein sequence ID" value="OCX24865.1"/>
    <property type="molecule type" value="Genomic_DNA"/>
</dbReference>
<proteinExistence type="predicted"/>
<dbReference type="Proteomes" id="UP000095143">
    <property type="component" value="Unassembled WGS sequence"/>
</dbReference>